<proteinExistence type="predicted"/>
<feature type="compositionally biased region" description="Acidic residues" evidence="2">
    <location>
        <begin position="81"/>
        <end position="93"/>
    </location>
</feature>
<dbReference type="OrthoDB" id="28894at2759"/>
<dbReference type="SUPFAM" id="SSF47050">
    <property type="entry name" value="VHP, Villin headpiece domain"/>
    <property type="match status" value="1"/>
</dbReference>
<dbReference type="RefSeq" id="XP_044564702.1">
    <property type="nucleotide sequence ID" value="XM_044701826.1"/>
</dbReference>
<dbReference type="EMBL" id="VFQX01000022">
    <property type="protein sequence ID" value="KAF0979989.1"/>
    <property type="molecule type" value="Genomic_DNA"/>
</dbReference>
<accession>A0A6A5C3V9</accession>
<feature type="compositionally biased region" description="Basic and acidic residues" evidence="2">
    <location>
        <begin position="39"/>
        <end position="49"/>
    </location>
</feature>
<evidence type="ECO:0000259" key="3">
    <source>
        <dbReference type="PROSITE" id="PS51089"/>
    </source>
</evidence>
<evidence type="ECO:0000313" key="4">
    <source>
        <dbReference type="EMBL" id="KAF0979989.1"/>
    </source>
</evidence>
<keyword evidence="5" id="KW-1185">Reference proteome</keyword>
<sequence length="286" mass="32574">MSTRDEILDQIDSLQNLLDDGIMDEEQYQAAKDKLLKKLEELENEEKQPPKTTSTAGNAAKKQPYDDDEDDEDHYNGGGNDEVDPYDAYDAVDDSAVTSSTGGDVIESYLDTHERLLQTMKQTKATEASRWGKSGQVFDETKLAWGSYLDTHEKDQNNRKETKFRSGAAWGKSAGEIYDETKLEFGSYLKSEEEKKRQLAEEEARKKMEAIEAIKKKKEGEFLDPRTSKFKLADLQGKFPKGVDPTKKELYLSAEDFKTHFGMTLAEYVKLPPVQKKKLKKNLNLF</sequence>
<feature type="domain" description="HP" evidence="3">
    <location>
        <begin position="224"/>
        <end position="286"/>
    </location>
</feature>
<dbReference type="GeneID" id="68108360"/>
<dbReference type="InterPro" id="IPR018649">
    <property type="entry name" value="SHOCT"/>
</dbReference>
<dbReference type="Pfam" id="PF09851">
    <property type="entry name" value="SHOCT"/>
    <property type="match status" value="1"/>
</dbReference>
<keyword evidence="1" id="KW-0175">Coiled coil</keyword>
<dbReference type="Pfam" id="PF02209">
    <property type="entry name" value="VHP"/>
    <property type="match status" value="1"/>
</dbReference>
<dbReference type="PROSITE" id="PS51089">
    <property type="entry name" value="HP"/>
    <property type="match status" value="1"/>
</dbReference>
<organism evidence="4 5">
    <name type="scientific">Naegleria fowleri</name>
    <name type="common">Brain eating amoeba</name>
    <dbReference type="NCBI Taxonomy" id="5763"/>
    <lineage>
        <taxon>Eukaryota</taxon>
        <taxon>Discoba</taxon>
        <taxon>Heterolobosea</taxon>
        <taxon>Tetramitia</taxon>
        <taxon>Eutetramitia</taxon>
        <taxon>Vahlkampfiidae</taxon>
        <taxon>Naegleria</taxon>
    </lineage>
</organism>
<dbReference type="Gene3D" id="1.10.950.10">
    <property type="entry name" value="Villin headpiece domain"/>
    <property type="match status" value="1"/>
</dbReference>
<evidence type="ECO:0000313" key="5">
    <source>
        <dbReference type="Proteomes" id="UP000444721"/>
    </source>
</evidence>
<name>A0A6A5C3V9_NAEFO</name>
<dbReference type="InterPro" id="IPR036886">
    <property type="entry name" value="Villin_headpiece_dom_sf"/>
</dbReference>
<reference evidence="4 5" key="1">
    <citation type="journal article" date="2019" name="Sci. Rep.">
        <title>Nanopore sequencing improves the draft genome of the human pathogenic amoeba Naegleria fowleri.</title>
        <authorList>
            <person name="Liechti N."/>
            <person name="Schurch N."/>
            <person name="Bruggmann R."/>
            <person name="Wittwer M."/>
        </authorList>
    </citation>
    <scope>NUCLEOTIDE SEQUENCE [LARGE SCALE GENOMIC DNA]</scope>
    <source>
        <strain evidence="4 5">ATCC 30894</strain>
    </source>
</reference>
<dbReference type="VEuPathDB" id="AmoebaDB:NF0129270"/>
<dbReference type="InterPro" id="IPR003128">
    <property type="entry name" value="Villin_headpiece"/>
</dbReference>
<feature type="region of interest" description="Disordered" evidence="2">
    <location>
        <begin position="39"/>
        <end position="102"/>
    </location>
</feature>
<gene>
    <name evidence="4" type="ORF">FDP41_001142</name>
</gene>
<dbReference type="AlphaFoldDB" id="A0A6A5C3V9"/>
<protein>
    <recommendedName>
        <fullName evidence="3">HP domain-containing protein</fullName>
    </recommendedName>
</protein>
<comment type="caution">
    <text evidence="4">The sequence shown here is derived from an EMBL/GenBank/DDBJ whole genome shotgun (WGS) entry which is preliminary data.</text>
</comment>
<dbReference type="OMA" id="ETKFRSG"/>
<dbReference type="Proteomes" id="UP000444721">
    <property type="component" value="Unassembled WGS sequence"/>
</dbReference>
<evidence type="ECO:0000256" key="2">
    <source>
        <dbReference type="SAM" id="MobiDB-lite"/>
    </source>
</evidence>
<dbReference type="SMART" id="SM00153">
    <property type="entry name" value="VHP"/>
    <property type="match status" value="1"/>
</dbReference>
<dbReference type="GO" id="GO:0007010">
    <property type="term" value="P:cytoskeleton organization"/>
    <property type="evidence" value="ECO:0007669"/>
    <property type="project" value="InterPro"/>
</dbReference>
<dbReference type="VEuPathDB" id="AmoebaDB:FDP41_001142"/>
<dbReference type="GO" id="GO:0003779">
    <property type="term" value="F:actin binding"/>
    <property type="evidence" value="ECO:0007669"/>
    <property type="project" value="InterPro"/>
</dbReference>
<feature type="coiled-coil region" evidence="1">
    <location>
        <begin position="189"/>
        <end position="221"/>
    </location>
</feature>
<dbReference type="VEuPathDB" id="AmoebaDB:NfTy_049130"/>
<evidence type="ECO:0000256" key="1">
    <source>
        <dbReference type="SAM" id="Coils"/>
    </source>
</evidence>